<dbReference type="EMBL" id="FXUV02000065">
    <property type="protein sequence ID" value="SNB82260.1"/>
    <property type="molecule type" value="Genomic_DNA"/>
</dbReference>
<dbReference type="InterPro" id="IPR036887">
    <property type="entry name" value="HTH_APSES_sf"/>
</dbReference>
<accession>A0A238TFU9</accession>
<name>A0A238TFU9_9NEIS</name>
<evidence type="ECO:0000259" key="1">
    <source>
        <dbReference type="PROSITE" id="PS51301"/>
    </source>
</evidence>
<reference evidence="3" key="2">
    <citation type="submission" date="2017-06" db="EMBL/GenBank/DDBJ databases">
        <authorList>
            <person name="Kim H.J."/>
            <person name="Triplett B.A."/>
        </authorList>
    </citation>
    <scope>NUCLEOTIDE SEQUENCE [LARGE SCALE GENOMIC DNA]</scope>
    <source>
        <strain evidence="3">Kingella_eburonensis</strain>
    </source>
</reference>
<dbReference type="PROSITE" id="PS51301">
    <property type="entry name" value="KILA_N"/>
    <property type="match status" value="1"/>
</dbReference>
<dbReference type="RefSeq" id="WP_095061997.1">
    <property type="nucleotide sequence ID" value="NZ_FXUV02000065.1"/>
</dbReference>
<dbReference type="InterPro" id="IPR018004">
    <property type="entry name" value="KilA/APSES_HTH"/>
</dbReference>
<dbReference type="Proteomes" id="UP000215450">
    <property type="component" value="Unassembled WGS sequence"/>
</dbReference>
<dbReference type="AlphaFoldDB" id="A0A238TFU9"/>
<dbReference type="PANTHER" id="PTHR48135">
    <property type="match status" value="1"/>
</dbReference>
<dbReference type="SUPFAM" id="SSF54616">
    <property type="entry name" value="DNA-binding domain of Mlu1-box binding protein MBP1"/>
    <property type="match status" value="1"/>
</dbReference>
<dbReference type="InterPro" id="IPR017880">
    <property type="entry name" value="KilA_N"/>
</dbReference>
<proteinExistence type="predicted"/>
<protein>
    <submittedName>
        <fullName evidence="3">KilA-N domain protein</fullName>
    </submittedName>
</protein>
<dbReference type="GO" id="GO:0003677">
    <property type="term" value="F:DNA binding"/>
    <property type="evidence" value="ECO:0007669"/>
    <property type="project" value="InterPro"/>
</dbReference>
<dbReference type="OrthoDB" id="9178758at2"/>
<dbReference type="PANTHER" id="PTHR48135:SF1">
    <property type="entry name" value="KILA-N DOMAIN-CONTAINING PROTEIN"/>
    <property type="match status" value="1"/>
</dbReference>
<feature type="domain" description="KilA-N" evidence="1">
    <location>
        <begin position="2"/>
        <end position="107"/>
    </location>
</feature>
<sequence>MNIQSFNYDNISVAFRNDGYLHATQIAKHFGKLPKDYLKTEQTQEYIAALADNCVRRKILTDKNQLVIIKQGGIEQGTWLHPKLAIHFARWLDPKFAVWCDEQIEQIISGSLQSLPHQNTVQTRKGLVAAVKQLAQSRGMDYSDAFRLVHHRFNVESIEQLSFAQIGEATEFVQRATLWGDVLDKQPAQVSDEVLLCVRGVAAHLPYLLAFYRSIEPALLLLNRHLAYLSHDRFQDAYLHSRQLARLLGVPHGNWRDVGLDLNG</sequence>
<gene>
    <name evidence="3" type="ORF">KEBURONENSIS_00481</name>
    <name evidence="2" type="ORF">KEBURONENSIS_00902</name>
</gene>
<evidence type="ECO:0000313" key="2">
    <source>
        <dbReference type="EMBL" id="SMQ11898.1"/>
    </source>
</evidence>
<evidence type="ECO:0000313" key="4">
    <source>
        <dbReference type="Proteomes" id="UP000215450"/>
    </source>
</evidence>
<evidence type="ECO:0000313" key="3">
    <source>
        <dbReference type="EMBL" id="SNB82260.1"/>
    </source>
</evidence>
<reference evidence="2" key="1">
    <citation type="submission" date="2017-05" db="EMBL/GenBank/DDBJ databases">
        <authorList>
            <person name="Song R."/>
            <person name="Chenine A.L."/>
            <person name="Ruprecht R.M."/>
        </authorList>
    </citation>
    <scope>NUCLEOTIDE SEQUENCE</scope>
    <source>
        <strain evidence="2">Kingella_eburonensis</strain>
    </source>
</reference>
<dbReference type="SMART" id="SM01252">
    <property type="entry name" value="KilA-N"/>
    <property type="match status" value="1"/>
</dbReference>
<organism evidence="3 4">
    <name type="scientific">Kingella negevensis</name>
    <dbReference type="NCBI Taxonomy" id="1522312"/>
    <lineage>
        <taxon>Bacteria</taxon>
        <taxon>Pseudomonadati</taxon>
        <taxon>Pseudomonadota</taxon>
        <taxon>Betaproteobacteria</taxon>
        <taxon>Neisseriales</taxon>
        <taxon>Neisseriaceae</taxon>
        <taxon>Kingella</taxon>
    </lineage>
</organism>
<keyword evidence="4" id="KW-1185">Reference proteome</keyword>
<reference evidence="4" key="3">
    <citation type="submission" date="2017-06" db="EMBL/GenBank/DDBJ databases">
        <authorList>
            <person name="Laurent S."/>
        </authorList>
    </citation>
    <scope>NUCLEOTIDE SEQUENCE [LARGE SCALE GENOMIC DNA]</scope>
</reference>
<dbReference type="EMBL" id="FXUV01000011">
    <property type="protein sequence ID" value="SMQ11898.1"/>
    <property type="molecule type" value="Genomic_DNA"/>
</dbReference>
<dbReference type="Pfam" id="PF04383">
    <property type="entry name" value="KilA-N"/>
    <property type="match status" value="1"/>
</dbReference>